<reference evidence="1 2" key="1">
    <citation type="submission" date="2015-09" db="EMBL/GenBank/DDBJ databases">
        <authorList>
            <consortium name="Pathogen Informatics"/>
        </authorList>
    </citation>
    <scope>NUCLEOTIDE SEQUENCE [LARGE SCALE GENOMIC DNA]</scope>
    <source>
        <strain evidence="1 2">2789STDY5608868</strain>
    </source>
</reference>
<organism evidence="1 2">
    <name type="scientific">Anaerostipes hadrus</name>
    <dbReference type="NCBI Taxonomy" id="649756"/>
    <lineage>
        <taxon>Bacteria</taxon>
        <taxon>Bacillati</taxon>
        <taxon>Bacillota</taxon>
        <taxon>Clostridia</taxon>
        <taxon>Lachnospirales</taxon>
        <taxon>Lachnospiraceae</taxon>
        <taxon>Anaerostipes</taxon>
    </lineage>
</organism>
<dbReference type="AlphaFoldDB" id="A0A173TPV9"/>
<gene>
    <name evidence="1" type="ORF">ERS852425_02221</name>
</gene>
<name>A0A173TPV9_ANAHA</name>
<evidence type="ECO:0000313" key="2">
    <source>
        <dbReference type="Proteomes" id="UP000095598"/>
    </source>
</evidence>
<dbReference type="RefSeq" id="WP_044920747.1">
    <property type="nucleotide sequence ID" value="NZ_CYXT01000017.1"/>
</dbReference>
<evidence type="ECO:0000313" key="1">
    <source>
        <dbReference type="EMBL" id="CUN03905.1"/>
    </source>
</evidence>
<sequence length="171" mass="20059">MYQLTEKGKEKIGEFLKECRRKREFLLNTGRDTAKKTIFPREEDILYDINSGNHFETNVWNIGDRYYSSKWHITDHYTGVIILKDIEDFESIPFVSEDPECKRMANVLFNMSLDMDFDASADSYKKELNSLEEQIQGVKNSSLYYVLMDIVENNYSGMENSKVDYDGNIVK</sequence>
<accession>A0A173TPV9</accession>
<proteinExistence type="predicted"/>
<dbReference type="EMBL" id="CYXT01000017">
    <property type="protein sequence ID" value="CUN03905.1"/>
    <property type="molecule type" value="Genomic_DNA"/>
</dbReference>
<protein>
    <submittedName>
        <fullName evidence="1">Uncharacterized protein</fullName>
    </submittedName>
</protein>
<dbReference type="Proteomes" id="UP000095598">
    <property type="component" value="Unassembled WGS sequence"/>
</dbReference>